<protein>
    <submittedName>
        <fullName evidence="4">Uncharacterized protein</fullName>
    </submittedName>
</protein>
<dbReference type="GO" id="GO:0016491">
    <property type="term" value="F:oxidoreductase activity"/>
    <property type="evidence" value="ECO:0007669"/>
    <property type="project" value="UniProtKB-KW"/>
</dbReference>
<dbReference type="VEuPathDB" id="FungiDB:TRICI_000970"/>
<organism evidence="4 5">
    <name type="scientific">Trichomonascus ciferrii</name>
    <dbReference type="NCBI Taxonomy" id="44093"/>
    <lineage>
        <taxon>Eukaryota</taxon>
        <taxon>Fungi</taxon>
        <taxon>Dikarya</taxon>
        <taxon>Ascomycota</taxon>
        <taxon>Saccharomycotina</taxon>
        <taxon>Dipodascomycetes</taxon>
        <taxon>Dipodascales</taxon>
        <taxon>Trichomonascaceae</taxon>
        <taxon>Trichomonascus</taxon>
        <taxon>Trichomonascus ciferrii complex</taxon>
    </lineage>
</organism>
<dbReference type="PANTHER" id="PTHR24320">
    <property type="entry name" value="RETINOL DEHYDROGENASE"/>
    <property type="match status" value="1"/>
</dbReference>
<dbReference type="AlphaFoldDB" id="A0A642VAJ8"/>
<reference evidence="4" key="1">
    <citation type="journal article" date="2019" name="G3 (Bethesda)">
        <title>Genome Assemblies of Two Rare Opportunistic Yeast Pathogens: Diutina rugosa (syn. Candida rugosa) and Trichomonascus ciferrii (syn. Candida ciferrii).</title>
        <authorList>
            <person name="Mixao V."/>
            <person name="Saus E."/>
            <person name="Hansen A.P."/>
            <person name="Lass-Florl C."/>
            <person name="Gabaldon T."/>
        </authorList>
    </citation>
    <scope>NUCLEOTIDE SEQUENCE</scope>
    <source>
        <strain evidence="4">CBS 4856</strain>
    </source>
</reference>
<keyword evidence="5" id="KW-1185">Reference proteome</keyword>
<dbReference type="SUPFAM" id="SSF51735">
    <property type="entry name" value="NAD(P)-binding Rossmann-fold domains"/>
    <property type="match status" value="1"/>
</dbReference>
<dbReference type="Proteomes" id="UP000761534">
    <property type="component" value="Unassembled WGS sequence"/>
</dbReference>
<evidence type="ECO:0000313" key="4">
    <source>
        <dbReference type="EMBL" id="KAA8916851.1"/>
    </source>
</evidence>
<proteinExistence type="inferred from homology"/>
<dbReference type="InterPro" id="IPR002347">
    <property type="entry name" value="SDR_fam"/>
</dbReference>
<comment type="caution">
    <text evidence="4">The sequence shown here is derived from an EMBL/GenBank/DDBJ whole genome shotgun (WGS) entry which is preliminary data.</text>
</comment>
<comment type="similarity">
    <text evidence="1 3">Belongs to the short-chain dehydrogenases/reductases (SDR) family.</text>
</comment>
<dbReference type="InterPro" id="IPR036291">
    <property type="entry name" value="NAD(P)-bd_dom_sf"/>
</dbReference>
<evidence type="ECO:0000256" key="3">
    <source>
        <dbReference type="RuleBase" id="RU000363"/>
    </source>
</evidence>
<evidence type="ECO:0000313" key="5">
    <source>
        <dbReference type="Proteomes" id="UP000761534"/>
    </source>
</evidence>
<dbReference type="OrthoDB" id="191139at2759"/>
<keyword evidence="2" id="KW-0560">Oxidoreductase</keyword>
<name>A0A642VAJ8_9ASCO</name>
<sequence length="320" mass="35628">MSKLGKHTTSDEAAAKYEENVKGKTVVVTGGTWGGIGAEAAKTIVKYGASLVIFTGRKTEIIKETLENIEKEVPNAPIKGVIMDLASFESIKKAVSEINSLIDRVDVLINNAGVMACPYSTTKDGFEMQFGVNHLGHFLFTALLKDKLFASPAPRVVNVSSNGTFISPVLFDDINFNKGKEEYRIFVSYGQSKTANVLFTRELHDKFNKSNNLTSFSLHPGVIHTNLSRHLEDMMVFTKEKNYWGEQMFTVEDMQNLEFKTVSQGASTTIVAAFTDEHPSGSFLSDCQDVTKTLRDYATDKKNAERLWEVSEEFTKQSFQ</sequence>
<accession>A0A642VAJ8</accession>
<dbReference type="PRINTS" id="PR00080">
    <property type="entry name" value="SDRFAMILY"/>
</dbReference>
<dbReference type="Gene3D" id="3.40.50.720">
    <property type="entry name" value="NAD(P)-binding Rossmann-like Domain"/>
    <property type="match status" value="1"/>
</dbReference>
<dbReference type="EMBL" id="SWFS01000078">
    <property type="protein sequence ID" value="KAA8916851.1"/>
    <property type="molecule type" value="Genomic_DNA"/>
</dbReference>
<evidence type="ECO:0000256" key="1">
    <source>
        <dbReference type="ARBA" id="ARBA00006484"/>
    </source>
</evidence>
<dbReference type="PANTHER" id="PTHR24320:SF283">
    <property type="entry name" value="RETINOL DEHYDROGENASE 11"/>
    <property type="match status" value="1"/>
</dbReference>
<gene>
    <name evidence="4" type="ORF">TRICI_000970</name>
</gene>
<dbReference type="PRINTS" id="PR00081">
    <property type="entry name" value="GDHRDH"/>
</dbReference>
<dbReference type="Pfam" id="PF00106">
    <property type="entry name" value="adh_short"/>
    <property type="match status" value="1"/>
</dbReference>
<evidence type="ECO:0000256" key="2">
    <source>
        <dbReference type="ARBA" id="ARBA00023002"/>
    </source>
</evidence>